<dbReference type="SMART" id="SM00147">
    <property type="entry name" value="RasGEF"/>
    <property type="match status" value="1"/>
</dbReference>
<dbReference type="InterPro" id="IPR036964">
    <property type="entry name" value="RASGEF_cat_dom_sf"/>
</dbReference>
<dbReference type="InterPro" id="IPR001895">
    <property type="entry name" value="RASGEF_cat_dom"/>
</dbReference>
<dbReference type="Pfam" id="PF00617">
    <property type="entry name" value="RasGEF"/>
    <property type="match status" value="1"/>
</dbReference>
<sequence length="1875" mass="204620">MDAAQPAVATSPLVHGMPGFARSRRNRTRIRTPYKSASAKDGKPRRPSPRSIRNPPSQQNLSAVKSTGIKWTTKTASRGASVGTKLPLLPLSERRAREEKQAASSPELPNGDIAPDGGSAGREGRQFTVANVGNHGRIYLRPSVRPAHQRHPQPSFTFPVTPPSIAIVDTFNHVSKTQQGDCITKEKDDISLQTAQWTPTTSATPVTATGRAMCRPSAHMRPGPHRRALSDSTAHEASNIQEHHQQQRSVVSRASSSNKAIERDEQRLWTMDDLAVITSAPLLNINIPSWRLGTPRFTLRGTPMLRGSSYAPTEELRASTVSGANSSSRRPKPPQLSSDIVRRRPPRLNVQTHQSPPAALEGQPNPPALHLPTASRHPAGTSSQLVVEPSMFTDLTFGPACDDALIVKYSSTKSVTAATPPRLVAEITSPSFLDYELLSDFFLTFRSFLKPADLLRMLVARLRWALDRSDEAGMIVRVRTFVAIRHWILNYFVDDFLPDFDLRVMFCDLLNDFVEELTRGIVSRNVQLKILSELKKCWRRVCAQFWDVPEGGNLHGSNNAIMPGGIAGGRSPDASTCVLSDGLAPEQSESKARQPLSPPSAVAQTSSNLRGEMTKPLPVCDFVVIDNRPGTPEDQTGEQPRQSPTSPHSSVSRDIVSCSFPGKSMKTFSPNIAHWMTAHPAPASTSLAVNARGPIATTPKALIGKRVRPTQIHRRNNSLSDSLRDHCSDKASSSTDQDASAAMQMGGSLVRGNMLPPGQALVKIESAAGQRGHTHRQTTLFRPRDRELASRTRVSGGAMSGYGMRRLLRSVHKVLKTRGQSINTASQPSNLADMHIFEPKGATTNRLPGSAIVPQATPLQPNSSRPAVRIDLLGAEVAEDFKKAVRAEEEEEEKAIAASAQALIAVRQHDSLLPSLLSGLPDAAPTRSAEARRQCSASTVNPISVGVLTQNQEHRPISDMAITIGSKSIVIVDDTTPFEALPAHAVHHADSQSLNTLADSFIRGGADPTPPNTPPSRSLRAGTPRRSSYLLNQHMVMRPVIEQDVLPPFIPDLATLEGSHSTTASENLSRPSISPSTQSNKIAPLSGGTFRMYRSARSPKSPQSFNSILHRRATSLRKTATAPLACRPGPDNIIMEQRPNVPIPAPLRTLRRRPGGNLKDAKHVGDLGQSDLRRSRSVGSLATYTESIQSSFVLSTRPNSAGNQCTSPAYEAGARDDVFSLGQLTKPTKRDLSLLSERASKPTMRPSLEAVAQKLALISDDEDDGVESALLKLEGKFPPRRARLLSIVGQNSELAVRGRNEYPEHRRTLSCGESDFSEISAVQRDIGDLERGSHSGCPDRELSLRRSMVEDMCATDTSPHDHDHNQEQGQQEAAQPSVRALSSFLSDGSRDSYCSIPPLQRGLGDETVKSNPRGWAGRSILCGVGDDGDDADDDEEDEFDGSMIDAEQQREDLSFDFVQRTESMERMRPGETAPPAVSRKEIGSFLKDAGADDSDDSLELFHDGSSARDRGVSPCPLPKRSSDGEGANAKAKPSTGAHLTMAQALATGPERLDAFAKPETRPRKPLPPTPELSPVMGCTESPQRTAEADRAGEVDQTGADFVSAFASKTVPAVHPKHSVHLPFILAFDSDVLAQQFTLIEKDALTEIDWKELIDMSRKESASTNPRSWVDFLRNTDAQGVDVVIARFNIMVSWAVSEIVLTQHIEERARCIIKLIHIAAHCRRYRNFATLAQLTFALSRKEVSRLTKTFELVPRSDLKTLHDLERLVTPSRNFHSIREEMETGSDAGCIPFVGIYVHDLLYNAQRPTAIASASTTHNLVNFQRFRCAAAVVKTLLRLMEASTRYTFQPLEGALERCIWIGALSDSDIRACSQNLE</sequence>
<name>A0A166PPW5_9HYPO</name>
<feature type="region of interest" description="Disordered" evidence="3">
    <location>
        <begin position="719"/>
        <end position="741"/>
    </location>
</feature>
<organism evidence="6 7">
    <name type="scientific">Moelleriella libera RCEF 2490</name>
    <dbReference type="NCBI Taxonomy" id="1081109"/>
    <lineage>
        <taxon>Eukaryota</taxon>
        <taxon>Fungi</taxon>
        <taxon>Dikarya</taxon>
        <taxon>Ascomycota</taxon>
        <taxon>Pezizomycotina</taxon>
        <taxon>Sordariomycetes</taxon>
        <taxon>Hypocreomycetidae</taxon>
        <taxon>Hypocreales</taxon>
        <taxon>Clavicipitaceae</taxon>
        <taxon>Moelleriella</taxon>
    </lineage>
</organism>
<dbReference type="InterPro" id="IPR008937">
    <property type="entry name" value="Ras-like_GEF"/>
</dbReference>
<proteinExistence type="predicted"/>
<dbReference type="GO" id="GO:0005085">
    <property type="term" value="F:guanyl-nucleotide exchange factor activity"/>
    <property type="evidence" value="ECO:0007669"/>
    <property type="project" value="UniProtKB-KW"/>
</dbReference>
<dbReference type="InterPro" id="IPR023578">
    <property type="entry name" value="Ras_GEF_dom_sf"/>
</dbReference>
<dbReference type="Pfam" id="PF00618">
    <property type="entry name" value="RasGEF_N"/>
    <property type="match status" value="1"/>
</dbReference>
<keyword evidence="1 2" id="KW-0344">Guanine-nucleotide releasing factor</keyword>
<feature type="compositionally biased region" description="Low complexity" evidence="3">
    <location>
        <begin position="730"/>
        <end position="741"/>
    </location>
</feature>
<dbReference type="Gene3D" id="1.10.840.10">
    <property type="entry name" value="Ras guanine-nucleotide exchange factors catalytic domain"/>
    <property type="match status" value="1"/>
</dbReference>
<dbReference type="GO" id="GO:0007265">
    <property type="term" value="P:Ras protein signal transduction"/>
    <property type="evidence" value="ECO:0007669"/>
    <property type="project" value="TreeGrafter"/>
</dbReference>
<dbReference type="STRING" id="1081109.A0A166PPW5"/>
<dbReference type="PROSITE" id="PS50212">
    <property type="entry name" value="RASGEF_NTER"/>
    <property type="match status" value="1"/>
</dbReference>
<dbReference type="SUPFAM" id="SSF48366">
    <property type="entry name" value="Ras GEF"/>
    <property type="match status" value="1"/>
</dbReference>
<feature type="compositionally biased region" description="Basic and acidic residues" evidence="3">
    <location>
        <begin position="92"/>
        <end position="101"/>
    </location>
</feature>
<feature type="domain" description="N-terminal Ras-GEF" evidence="5">
    <location>
        <begin position="411"/>
        <end position="538"/>
    </location>
</feature>
<feature type="compositionally biased region" description="Basic residues" evidence="3">
    <location>
        <begin position="22"/>
        <end position="32"/>
    </location>
</feature>
<feature type="compositionally biased region" description="Polar residues" evidence="3">
    <location>
        <begin position="58"/>
        <end position="78"/>
    </location>
</feature>
<comment type="caution">
    <text evidence="6">The sequence shown here is derived from an EMBL/GenBank/DDBJ whole genome shotgun (WGS) entry which is preliminary data.</text>
</comment>
<evidence type="ECO:0000259" key="5">
    <source>
        <dbReference type="PROSITE" id="PS50212"/>
    </source>
</evidence>
<dbReference type="Proteomes" id="UP000078544">
    <property type="component" value="Unassembled WGS sequence"/>
</dbReference>
<dbReference type="EMBL" id="AZGY01000005">
    <property type="protein sequence ID" value="KZZ98310.1"/>
    <property type="molecule type" value="Genomic_DNA"/>
</dbReference>
<feature type="region of interest" description="Disordered" evidence="3">
    <location>
        <begin position="577"/>
        <end position="657"/>
    </location>
</feature>
<feature type="compositionally biased region" description="Low complexity" evidence="3">
    <location>
        <begin position="247"/>
        <end position="257"/>
    </location>
</feature>
<protein>
    <submittedName>
        <fullName evidence="6">LteA</fullName>
    </submittedName>
</protein>
<feature type="region of interest" description="Disordered" evidence="3">
    <location>
        <begin position="217"/>
        <end position="260"/>
    </location>
</feature>
<evidence type="ECO:0000256" key="2">
    <source>
        <dbReference type="PROSITE-ProRule" id="PRU00168"/>
    </source>
</evidence>
<dbReference type="CDD" id="cd06224">
    <property type="entry name" value="REM"/>
    <property type="match status" value="1"/>
</dbReference>
<feature type="region of interest" description="Disordered" evidence="3">
    <location>
        <begin position="306"/>
        <end position="382"/>
    </location>
</feature>
<evidence type="ECO:0000256" key="1">
    <source>
        <dbReference type="ARBA" id="ARBA00022658"/>
    </source>
</evidence>
<feature type="region of interest" description="Disordered" evidence="3">
    <location>
        <begin position="1354"/>
        <end position="1380"/>
    </location>
</feature>
<keyword evidence="7" id="KW-1185">Reference proteome</keyword>
<dbReference type="Gene3D" id="1.20.870.10">
    <property type="entry name" value="Son of sevenless (SoS) protein Chain: S domain 1"/>
    <property type="match status" value="1"/>
</dbReference>
<feature type="region of interest" description="Disordered" evidence="3">
    <location>
        <begin position="1000"/>
        <end position="1023"/>
    </location>
</feature>
<dbReference type="PROSITE" id="PS50009">
    <property type="entry name" value="RASGEF_CAT"/>
    <property type="match status" value="1"/>
</dbReference>
<evidence type="ECO:0000256" key="3">
    <source>
        <dbReference type="SAM" id="MobiDB-lite"/>
    </source>
</evidence>
<feature type="domain" description="Ras-GEF" evidence="4">
    <location>
        <begin position="1628"/>
        <end position="1871"/>
    </location>
</feature>
<evidence type="ECO:0000259" key="4">
    <source>
        <dbReference type="PROSITE" id="PS50009"/>
    </source>
</evidence>
<reference evidence="6 7" key="1">
    <citation type="journal article" date="2016" name="Genome Biol. Evol.">
        <title>Divergent and convergent evolution of fungal pathogenicity.</title>
        <authorList>
            <person name="Shang Y."/>
            <person name="Xiao G."/>
            <person name="Zheng P."/>
            <person name="Cen K."/>
            <person name="Zhan S."/>
            <person name="Wang C."/>
        </authorList>
    </citation>
    <scope>NUCLEOTIDE SEQUENCE [LARGE SCALE GENOMIC DNA]</scope>
    <source>
        <strain evidence="6 7">RCEF 2490</strain>
    </source>
</reference>
<feature type="compositionally biased region" description="Basic and acidic residues" evidence="3">
    <location>
        <begin position="1499"/>
        <end position="1511"/>
    </location>
</feature>
<accession>A0A166PPW5</accession>
<dbReference type="GO" id="GO:0005886">
    <property type="term" value="C:plasma membrane"/>
    <property type="evidence" value="ECO:0007669"/>
    <property type="project" value="TreeGrafter"/>
</dbReference>
<dbReference type="PANTHER" id="PTHR23113:SF363">
    <property type="entry name" value="PROTEIN SON OF SEVENLESS"/>
    <property type="match status" value="1"/>
</dbReference>
<evidence type="ECO:0000313" key="7">
    <source>
        <dbReference type="Proteomes" id="UP000078544"/>
    </source>
</evidence>
<feature type="region of interest" description="Disordered" evidence="3">
    <location>
        <begin position="1060"/>
        <end position="1085"/>
    </location>
</feature>
<feature type="compositionally biased region" description="Polar residues" evidence="3">
    <location>
        <begin position="1060"/>
        <end position="1081"/>
    </location>
</feature>
<dbReference type="PANTHER" id="PTHR23113">
    <property type="entry name" value="GUANINE NUCLEOTIDE EXCHANGE FACTOR"/>
    <property type="match status" value="1"/>
</dbReference>
<feature type="region of interest" description="Disordered" evidence="3">
    <location>
        <begin position="1144"/>
        <end position="1164"/>
    </location>
</feature>
<dbReference type="InterPro" id="IPR000651">
    <property type="entry name" value="Ras-like_Gua-exchang_fac_N"/>
</dbReference>
<feature type="region of interest" description="Disordered" evidence="3">
    <location>
        <begin position="1487"/>
        <end position="1537"/>
    </location>
</feature>
<feature type="compositionally biased region" description="Polar residues" evidence="3">
    <location>
        <begin position="319"/>
        <end position="328"/>
    </location>
</feature>
<evidence type="ECO:0000313" key="6">
    <source>
        <dbReference type="EMBL" id="KZZ98310.1"/>
    </source>
</evidence>
<feature type="compositionally biased region" description="Polar residues" evidence="3">
    <location>
        <begin position="230"/>
        <end position="240"/>
    </location>
</feature>
<dbReference type="OrthoDB" id="10254377at2759"/>
<feature type="compositionally biased region" description="Polar residues" evidence="3">
    <location>
        <begin position="633"/>
        <end position="652"/>
    </location>
</feature>
<dbReference type="SMART" id="SM00229">
    <property type="entry name" value="RasGEFN"/>
    <property type="match status" value="1"/>
</dbReference>
<gene>
    <name evidence="6" type="ORF">AAL_02828</name>
</gene>
<feature type="region of interest" description="Disordered" evidence="3">
    <location>
        <begin position="1556"/>
        <end position="1593"/>
    </location>
</feature>
<feature type="region of interest" description="Disordered" evidence="3">
    <location>
        <begin position="1"/>
        <end position="124"/>
    </location>
</feature>